<protein>
    <recommendedName>
        <fullName evidence="1">ACB domain-containing protein</fullName>
    </recommendedName>
</protein>
<dbReference type="AlphaFoldDB" id="A0A8C0WI84"/>
<dbReference type="SUPFAM" id="SSF47027">
    <property type="entry name" value="Acyl-CoA binding protein"/>
    <property type="match status" value="1"/>
</dbReference>
<dbReference type="PROSITE" id="PS51228">
    <property type="entry name" value="ACB_2"/>
    <property type="match status" value="1"/>
</dbReference>
<dbReference type="GO" id="GO:0000062">
    <property type="term" value="F:fatty-acyl-CoA binding"/>
    <property type="evidence" value="ECO:0007669"/>
    <property type="project" value="InterPro"/>
</dbReference>
<organism evidence="2">
    <name type="scientific">Castor canadensis</name>
    <name type="common">American beaver</name>
    <dbReference type="NCBI Taxonomy" id="51338"/>
    <lineage>
        <taxon>Eukaryota</taxon>
        <taxon>Metazoa</taxon>
        <taxon>Chordata</taxon>
        <taxon>Craniata</taxon>
        <taxon>Vertebrata</taxon>
        <taxon>Euteleostomi</taxon>
        <taxon>Mammalia</taxon>
        <taxon>Eutheria</taxon>
        <taxon>Euarchontoglires</taxon>
        <taxon>Glires</taxon>
        <taxon>Rodentia</taxon>
        <taxon>Castorimorpha</taxon>
        <taxon>Castoridae</taxon>
        <taxon>Castor</taxon>
    </lineage>
</organism>
<dbReference type="InterPro" id="IPR035984">
    <property type="entry name" value="Acyl-CoA-binding_sf"/>
</dbReference>
<feature type="domain" description="ACB" evidence="1">
    <location>
        <begin position="1"/>
        <end position="62"/>
    </location>
</feature>
<dbReference type="Gene3D" id="1.20.80.10">
    <property type="match status" value="1"/>
</dbReference>
<sequence>MLQCLSHYKQVTVGNINKELKLLSLKTQGQMGCLESVEGTTKKNVMKAYVDKVEELKKKYVY</sequence>
<name>A0A8C0WI84_CASCN</name>
<dbReference type="InterPro" id="IPR014352">
    <property type="entry name" value="FERM/acyl-CoA-bd_prot_sf"/>
</dbReference>
<proteinExistence type="predicted"/>
<evidence type="ECO:0000313" key="2">
    <source>
        <dbReference type="Ensembl" id="ENSCCNP00000008479.1"/>
    </source>
</evidence>
<dbReference type="Ensembl" id="ENSCCNT00000011181.1">
    <property type="protein sequence ID" value="ENSCCNP00000008479.1"/>
    <property type="gene ID" value="ENSCCNG00000008984.1"/>
</dbReference>
<dbReference type="InterPro" id="IPR000582">
    <property type="entry name" value="Acyl-CoA-binding_protein"/>
</dbReference>
<reference evidence="2" key="1">
    <citation type="submission" date="2023-09" db="UniProtKB">
        <authorList>
            <consortium name="Ensembl"/>
        </authorList>
    </citation>
    <scope>IDENTIFICATION</scope>
</reference>
<accession>A0A8C0WI84</accession>
<evidence type="ECO:0000259" key="1">
    <source>
        <dbReference type="PROSITE" id="PS51228"/>
    </source>
</evidence>